<organism evidence="3 4">
    <name type="scientific">Handroanthus impetiginosus</name>
    <dbReference type="NCBI Taxonomy" id="429701"/>
    <lineage>
        <taxon>Eukaryota</taxon>
        <taxon>Viridiplantae</taxon>
        <taxon>Streptophyta</taxon>
        <taxon>Embryophyta</taxon>
        <taxon>Tracheophyta</taxon>
        <taxon>Spermatophyta</taxon>
        <taxon>Magnoliopsida</taxon>
        <taxon>eudicotyledons</taxon>
        <taxon>Gunneridae</taxon>
        <taxon>Pentapetalae</taxon>
        <taxon>asterids</taxon>
        <taxon>lamiids</taxon>
        <taxon>Lamiales</taxon>
        <taxon>Bignoniaceae</taxon>
        <taxon>Crescentiina</taxon>
        <taxon>Tabebuia alliance</taxon>
        <taxon>Handroanthus</taxon>
    </lineage>
</organism>
<accession>A0A2G9I7I2</accession>
<dbReference type="AlphaFoldDB" id="A0A2G9I7I2"/>
<sequence length="96" mass="10986">MDGDPNHVRTKDVLASITNPIQNLAVIYVVGRNKVMDFNTLYELQNTYVAMFLFRNKHVPVDRGTHKVDKVMGDINDKEKFADMVQPFYEAVSRGP</sequence>
<dbReference type="SMART" id="SM01410">
    <property type="entry name" value="DIM1"/>
    <property type="match status" value="1"/>
</dbReference>
<keyword evidence="4" id="KW-1185">Reference proteome</keyword>
<dbReference type="STRING" id="429701.A0A2G9I7I2"/>
<evidence type="ECO:0000313" key="3">
    <source>
        <dbReference type="EMBL" id="PIN25706.1"/>
    </source>
</evidence>
<reference evidence="4" key="1">
    <citation type="journal article" date="2018" name="Gigascience">
        <title>Genome assembly of the Pink Ipe (Handroanthus impetiginosus, Bignoniaceae), a highly valued, ecologically keystone Neotropical timber forest tree.</title>
        <authorList>
            <person name="Silva-Junior O.B."/>
            <person name="Grattapaglia D."/>
            <person name="Novaes E."/>
            <person name="Collevatti R.G."/>
        </authorList>
    </citation>
    <scope>NUCLEOTIDE SEQUENCE [LARGE SCALE GENOMIC DNA]</scope>
    <source>
        <strain evidence="4">cv. UFG-1</strain>
    </source>
</reference>
<dbReference type="Proteomes" id="UP000231279">
    <property type="component" value="Unassembled WGS sequence"/>
</dbReference>
<comment type="caution">
    <text evidence="3">The sequence shown here is derived from an EMBL/GenBank/DDBJ whole genome shotgun (WGS) entry which is preliminary data.</text>
</comment>
<dbReference type="PANTHER" id="PTHR12052">
    <property type="entry name" value="THIOREDOXIN-LIKE PROTEN 4A, 4B"/>
    <property type="match status" value="1"/>
</dbReference>
<keyword evidence="2" id="KW-0539">Nucleus</keyword>
<evidence type="ECO:0000256" key="1">
    <source>
        <dbReference type="ARBA" id="ARBA00004123"/>
    </source>
</evidence>
<dbReference type="GO" id="GO:0046540">
    <property type="term" value="C:U4/U6 x U5 tri-snRNP complex"/>
    <property type="evidence" value="ECO:0007669"/>
    <property type="project" value="InterPro"/>
</dbReference>
<dbReference type="PANTHER" id="PTHR12052:SF5">
    <property type="entry name" value="THIOREDOXIN-LIKE PROTEIN 4A"/>
    <property type="match status" value="1"/>
</dbReference>
<evidence type="ECO:0000256" key="2">
    <source>
        <dbReference type="ARBA" id="ARBA00023242"/>
    </source>
</evidence>
<dbReference type="Gene3D" id="3.40.30.10">
    <property type="entry name" value="Glutaredoxin"/>
    <property type="match status" value="1"/>
</dbReference>
<dbReference type="GO" id="GO:0005681">
    <property type="term" value="C:spliceosomal complex"/>
    <property type="evidence" value="ECO:0007669"/>
    <property type="project" value="TreeGrafter"/>
</dbReference>
<name>A0A2G9I7I2_9LAMI</name>
<dbReference type="EMBL" id="NKXS01000187">
    <property type="protein sequence ID" value="PIN25706.1"/>
    <property type="molecule type" value="Genomic_DNA"/>
</dbReference>
<proteinExistence type="predicted"/>
<dbReference type="Pfam" id="PF02966">
    <property type="entry name" value="DIM1"/>
    <property type="match status" value="1"/>
</dbReference>
<protein>
    <submittedName>
        <fullName evidence="3">Uncharacterized protein</fullName>
    </submittedName>
</protein>
<dbReference type="GO" id="GO:0005682">
    <property type="term" value="C:U5 snRNP"/>
    <property type="evidence" value="ECO:0007669"/>
    <property type="project" value="TreeGrafter"/>
</dbReference>
<evidence type="ECO:0000313" key="4">
    <source>
        <dbReference type="Proteomes" id="UP000231279"/>
    </source>
</evidence>
<dbReference type="InterPro" id="IPR004123">
    <property type="entry name" value="Dim1"/>
</dbReference>
<gene>
    <name evidence="3" type="ORF">CDL12_01550</name>
</gene>
<dbReference type="GO" id="GO:0000398">
    <property type="term" value="P:mRNA splicing, via spliceosome"/>
    <property type="evidence" value="ECO:0007669"/>
    <property type="project" value="InterPro"/>
</dbReference>
<comment type="subcellular location">
    <subcellularLocation>
        <location evidence="1">Nucleus</location>
    </subcellularLocation>
</comment>